<keyword evidence="2" id="KW-1185">Reference proteome</keyword>
<comment type="caution">
    <text evidence="1">The sequence shown here is derived from an EMBL/GenBank/DDBJ whole genome shotgun (WGS) entry which is preliminary data.</text>
</comment>
<dbReference type="Proteomes" id="UP000179935">
    <property type="component" value="Unassembled WGS sequence"/>
</dbReference>
<sequence length="788" mass="83874">MDRRSFLIAGGLTSLAATGMTAEPAHAAQASKPLRINAGFLAVDLSDTGRVAGLRDLRTGTDYVAPGKSVPLVSVVLGDGRQETPTRVQISPRDPKVLVFSSDNATVEVKVVKYPTYTTLEVVSLTAASGVDVQTLLWGPLPTKVTQTVGECAGVLRDDAFALGLRPLNDKTVGSWPNEHRSFGFGPDIFDNPYSLQVDIHVEWSAAAKTTWGSILRAYTYDYSKVRVRQRTSGYEIPLGPLPGPEGRIIGSKVALFGSGPDLVLTVLSQIAQEQGLEYPTLGGQWQKTAQRTSQSHFWVHDLNTSTVIAASQYAKQAGIKNIYAISGNGPWISHGHYQFNSALGGSDENAAKLVATAAKEGIEVGVHTLSDFIDSGDPYVSPPPADSRLSTGLTVKLTRPLAASDTSLYVDSGKPLGPGVQGKRLRIGDEFITYTGLTQAGATEWQVTGLARGQWGSSAQLYPASTGVDRIIENSYGGAIGDLPIIDEIATRLAAAYNNTGIQATSYDGLESASETGWGAYGFARLVNGVYRQLDAKDGFISETSRMSSNTWDAQSRASWGEIGYTDYTQVIKNNIFYSANYLPPMMGQQGLSGSSTLQMIETTLAHAASLDAGVNFETSVRSLASGSNTAAVLQAIRIWESARKAGAFTTEQKMLLADPNKYWHLSEGTPDQEWSLQQLDSAGNPIGEAQPVKAPEPGFTTPTPPDARVGELYAFKTTSSTPQTIRYEVTSGALPAGLALNKDTGGVIGIPRKAGASRFTITARNDGAVPDASVSYTLKVKPDNEG</sequence>
<proteinExistence type="predicted"/>
<dbReference type="STRING" id="1428652.BIV24_17945"/>
<dbReference type="Pfam" id="PF05345">
    <property type="entry name" value="He_PIG"/>
    <property type="match status" value="1"/>
</dbReference>
<name>A0A1S2P9Q0_9ACTN</name>
<dbReference type="InterPro" id="IPR013783">
    <property type="entry name" value="Ig-like_fold"/>
</dbReference>
<dbReference type="AlphaFoldDB" id="A0A1S2P9Q0"/>
<dbReference type="EMBL" id="MLYP01000045">
    <property type="protein sequence ID" value="OIJ90431.1"/>
    <property type="molecule type" value="Genomic_DNA"/>
</dbReference>
<dbReference type="SUPFAM" id="SSF49313">
    <property type="entry name" value="Cadherin-like"/>
    <property type="match status" value="1"/>
</dbReference>
<dbReference type="GO" id="GO:0016020">
    <property type="term" value="C:membrane"/>
    <property type="evidence" value="ECO:0007669"/>
    <property type="project" value="InterPro"/>
</dbReference>
<organism evidence="1 2">
    <name type="scientific">Streptomyces colonosanans</name>
    <dbReference type="NCBI Taxonomy" id="1428652"/>
    <lineage>
        <taxon>Bacteria</taxon>
        <taxon>Bacillati</taxon>
        <taxon>Actinomycetota</taxon>
        <taxon>Actinomycetes</taxon>
        <taxon>Kitasatosporales</taxon>
        <taxon>Streptomycetaceae</taxon>
        <taxon>Streptomyces</taxon>
    </lineage>
</organism>
<dbReference type="GO" id="GO:0005509">
    <property type="term" value="F:calcium ion binding"/>
    <property type="evidence" value="ECO:0007669"/>
    <property type="project" value="InterPro"/>
</dbReference>
<dbReference type="PROSITE" id="PS51318">
    <property type="entry name" value="TAT"/>
    <property type="match status" value="1"/>
</dbReference>
<dbReference type="InterPro" id="IPR015919">
    <property type="entry name" value="Cadherin-like_sf"/>
</dbReference>
<dbReference type="InterPro" id="IPR006311">
    <property type="entry name" value="TAT_signal"/>
</dbReference>
<dbReference type="GO" id="GO:0005975">
    <property type="term" value="P:carbohydrate metabolic process"/>
    <property type="evidence" value="ECO:0007669"/>
    <property type="project" value="UniProtKB-ARBA"/>
</dbReference>
<gene>
    <name evidence="1" type="ORF">BIV24_17945</name>
</gene>
<evidence type="ECO:0000313" key="1">
    <source>
        <dbReference type="EMBL" id="OIJ90431.1"/>
    </source>
</evidence>
<dbReference type="RefSeq" id="WP_071367343.1">
    <property type="nucleotide sequence ID" value="NZ_MLYP01000045.1"/>
</dbReference>
<protein>
    <submittedName>
        <fullName evidence="1">Uncharacterized protein</fullName>
    </submittedName>
</protein>
<reference evidence="1 2" key="1">
    <citation type="submission" date="2016-10" db="EMBL/GenBank/DDBJ databases">
        <title>Genome sequence of Streptomyces sp. MUSC 93.</title>
        <authorList>
            <person name="Lee L.-H."/>
            <person name="Ser H.-L."/>
            <person name="Law J.W.-F."/>
        </authorList>
    </citation>
    <scope>NUCLEOTIDE SEQUENCE [LARGE SCALE GENOMIC DNA]</scope>
    <source>
        <strain evidence="1 2">MUSC 93</strain>
    </source>
</reference>
<evidence type="ECO:0000313" key="2">
    <source>
        <dbReference type="Proteomes" id="UP000179935"/>
    </source>
</evidence>
<dbReference type="OrthoDB" id="2484068at2"/>
<accession>A0A1S2P9Q0</accession>
<dbReference type="Gene3D" id="2.60.40.10">
    <property type="entry name" value="Immunoglobulins"/>
    <property type="match status" value="1"/>
</dbReference>